<gene>
    <name evidence="2" type="ORF">VITFI_CDS1368</name>
</gene>
<dbReference type="PROSITE" id="PS50987">
    <property type="entry name" value="HTH_ARSR_2"/>
    <property type="match status" value="1"/>
</dbReference>
<dbReference type="SUPFAM" id="SSF46785">
    <property type="entry name" value="Winged helix' DNA-binding domain"/>
    <property type="match status" value="1"/>
</dbReference>
<dbReference type="InterPro" id="IPR043519">
    <property type="entry name" value="NT_sf"/>
</dbReference>
<dbReference type="InterPro" id="IPR011991">
    <property type="entry name" value="ArsR-like_HTH"/>
</dbReference>
<dbReference type="KEGG" id="vff:VITFI_CDS1368"/>
<dbReference type="Proteomes" id="UP000199729">
    <property type="component" value="Chromosome"/>
</dbReference>
<evidence type="ECO:0000313" key="2">
    <source>
        <dbReference type="EMBL" id="ASM77146.1"/>
    </source>
</evidence>
<proteinExistence type="predicted"/>
<dbReference type="InterPro" id="IPR036390">
    <property type="entry name" value="WH_DNA-bd_sf"/>
</dbReference>
<dbReference type="Pfam" id="PF12802">
    <property type="entry name" value="MarR_2"/>
    <property type="match status" value="1"/>
</dbReference>
<dbReference type="Gene3D" id="1.10.10.10">
    <property type="entry name" value="Winged helix-like DNA-binding domain superfamily/Winged helix DNA-binding domain"/>
    <property type="match status" value="1"/>
</dbReference>
<dbReference type="InterPro" id="IPR000835">
    <property type="entry name" value="HTH_MarR-typ"/>
</dbReference>
<accession>A0A221KDR7</accession>
<dbReference type="EMBL" id="CP022423">
    <property type="protein sequence ID" value="ASM77146.1"/>
    <property type="molecule type" value="Genomic_DNA"/>
</dbReference>
<dbReference type="InterPro" id="IPR001845">
    <property type="entry name" value="HTH_ArsR_DNA-bd_dom"/>
</dbReference>
<reference evidence="2 3" key="1">
    <citation type="submission" date="2017-07" db="EMBL/GenBank/DDBJ databases">
        <title>Complete Genome Sequence of the cosmetic ferment Vitreoscilla filiformis (ATCC15551).</title>
        <authorList>
            <person name="Contreras S."/>
            <person name="Sagory-Zalkind P."/>
            <person name="Blanquart H."/>
            <person name="Iltis A."/>
            <person name="Morand S.C."/>
        </authorList>
    </citation>
    <scope>NUCLEOTIDE SEQUENCE [LARGE SCALE GENOMIC DNA]</scope>
    <source>
        <strain evidence="2 3">ATCC 15551</strain>
    </source>
</reference>
<dbReference type="CDD" id="cd00090">
    <property type="entry name" value="HTH_ARSR"/>
    <property type="match status" value="1"/>
</dbReference>
<evidence type="ECO:0000313" key="3">
    <source>
        <dbReference type="Proteomes" id="UP000199729"/>
    </source>
</evidence>
<dbReference type="InterPro" id="IPR036388">
    <property type="entry name" value="WH-like_DNA-bd_sf"/>
</dbReference>
<dbReference type="GO" id="GO:0003700">
    <property type="term" value="F:DNA-binding transcription factor activity"/>
    <property type="evidence" value="ECO:0007669"/>
    <property type="project" value="InterPro"/>
</dbReference>
<dbReference type="Pfam" id="PF18765">
    <property type="entry name" value="Polbeta"/>
    <property type="match status" value="1"/>
</dbReference>
<feature type="domain" description="HTH arsR-type" evidence="1">
    <location>
        <begin position="14"/>
        <end position="116"/>
    </location>
</feature>
<organism evidence="2 3">
    <name type="scientific">Vitreoscilla filiformis</name>
    <dbReference type="NCBI Taxonomy" id="63"/>
    <lineage>
        <taxon>Bacteria</taxon>
        <taxon>Pseudomonadati</taxon>
        <taxon>Pseudomonadota</taxon>
        <taxon>Betaproteobacteria</taxon>
        <taxon>Neisseriales</taxon>
        <taxon>Neisseriaceae</taxon>
        <taxon>Vitreoscilla</taxon>
    </lineage>
</organism>
<dbReference type="Gene3D" id="3.30.460.10">
    <property type="entry name" value="Beta Polymerase, domain 2"/>
    <property type="match status" value="1"/>
</dbReference>
<dbReference type="InterPro" id="IPR041633">
    <property type="entry name" value="Polbeta"/>
</dbReference>
<evidence type="ECO:0000259" key="1">
    <source>
        <dbReference type="PROSITE" id="PS50987"/>
    </source>
</evidence>
<dbReference type="CDD" id="cd05403">
    <property type="entry name" value="NT_KNTase_like"/>
    <property type="match status" value="1"/>
</dbReference>
<dbReference type="SUPFAM" id="SSF81301">
    <property type="entry name" value="Nucleotidyltransferase"/>
    <property type="match status" value="1"/>
</dbReference>
<keyword evidence="3" id="KW-1185">Reference proteome</keyword>
<protein>
    <submittedName>
        <fullName evidence="2">DNA polymerase subunit beta</fullName>
    </submittedName>
</protein>
<name>A0A221KDR7_VITFI</name>
<dbReference type="AlphaFoldDB" id="A0A221KDR7"/>
<sequence length="218" mass="24281">MSVAHRLTQVIHFLQQSSPKMNHPLLSLLLPEYRLQVLALLLLHPEEALHGREVARRTGLSPGTVTRELVRLAEAGLLRRQQRGNQQVYSAQTQCLIYPELASLLRKTTGVAQALRLALQPVAEQVRVAFVFGSVAQGRETAGSDVDVMLIGTPSFIQVVELLYPVQLELGREINPKIFTPDEWVALRAQDEPFIRDVLAKPQLFLIGTADDLAQLAR</sequence>